<name>A0A7J0FKU4_9ERIC</name>
<accession>A0A7J0FKU4</accession>
<evidence type="ECO:0000313" key="1">
    <source>
        <dbReference type="EMBL" id="GFY99322.1"/>
    </source>
</evidence>
<evidence type="ECO:0000313" key="2">
    <source>
        <dbReference type="Proteomes" id="UP000585474"/>
    </source>
</evidence>
<comment type="caution">
    <text evidence="1">The sequence shown here is derived from an EMBL/GenBank/DDBJ whole genome shotgun (WGS) entry which is preliminary data.</text>
</comment>
<reference evidence="1 2" key="1">
    <citation type="submission" date="2019-07" db="EMBL/GenBank/DDBJ databases">
        <title>De Novo Assembly of kiwifruit Actinidia rufa.</title>
        <authorList>
            <person name="Sugita-Konishi S."/>
            <person name="Sato K."/>
            <person name="Mori E."/>
            <person name="Abe Y."/>
            <person name="Kisaki G."/>
            <person name="Hamano K."/>
            <person name="Suezawa K."/>
            <person name="Otani M."/>
            <person name="Fukuda T."/>
            <person name="Manabe T."/>
            <person name="Gomi K."/>
            <person name="Tabuchi M."/>
            <person name="Akimitsu K."/>
            <person name="Kataoka I."/>
        </authorList>
    </citation>
    <scope>NUCLEOTIDE SEQUENCE [LARGE SCALE GENOMIC DNA]</scope>
    <source>
        <strain evidence="2">cv. Fuchu</strain>
    </source>
</reference>
<protein>
    <submittedName>
        <fullName evidence="1">Uncharacterized protein</fullName>
    </submittedName>
</protein>
<sequence>MTSSIYGRLCLTYTMVILRFTVSRSMRTARSINLFWYGCYHERWWIIGGEVLYQEGIVFVHNPDLLGDSMHFTVETLKIWSMVIVCHRMSLVILRADGAWLRIGIDLENAQAAQENKRNWLGILGQAVINLSHWRVRGHGEFLKTSDMSINGNKLLCLFHLYGEGRGGEREQWDNAEGERPFHRWRRESRVRKSRRNPRVAKYGGRSHGYQRRIRRMGEIKSEGDGVLGSTNTQPGGVDLAHLRGGEKLGELTRLAM</sequence>
<proteinExistence type="predicted"/>
<gene>
    <name evidence="1" type="ORF">Acr_13g0007230</name>
</gene>
<organism evidence="1 2">
    <name type="scientific">Actinidia rufa</name>
    <dbReference type="NCBI Taxonomy" id="165716"/>
    <lineage>
        <taxon>Eukaryota</taxon>
        <taxon>Viridiplantae</taxon>
        <taxon>Streptophyta</taxon>
        <taxon>Embryophyta</taxon>
        <taxon>Tracheophyta</taxon>
        <taxon>Spermatophyta</taxon>
        <taxon>Magnoliopsida</taxon>
        <taxon>eudicotyledons</taxon>
        <taxon>Gunneridae</taxon>
        <taxon>Pentapetalae</taxon>
        <taxon>asterids</taxon>
        <taxon>Ericales</taxon>
        <taxon>Actinidiaceae</taxon>
        <taxon>Actinidia</taxon>
    </lineage>
</organism>
<dbReference type="EMBL" id="BJWL01000013">
    <property type="protein sequence ID" value="GFY99322.1"/>
    <property type="molecule type" value="Genomic_DNA"/>
</dbReference>
<keyword evidence="2" id="KW-1185">Reference proteome</keyword>
<dbReference type="AlphaFoldDB" id="A0A7J0FKU4"/>
<dbReference type="Proteomes" id="UP000585474">
    <property type="component" value="Unassembled WGS sequence"/>
</dbReference>